<evidence type="ECO:0000259" key="2">
    <source>
        <dbReference type="Pfam" id="PF14577"/>
    </source>
</evidence>
<dbReference type="GO" id="GO:0010088">
    <property type="term" value="P:phloem development"/>
    <property type="evidence" value="ECO:0007669"/>
    <property type="project" value="InterPro"/>
</dbReference>
<dbReference type="InterPro" id="IPR027942">
    <property type="entry name" value="SEO_N"/>
</dbReference>
<evidence type="ECO:0000313" key="4">
    <source>
        <dbReference type="Proteomes" id="UP001153076"/>
    </source>
</evidence>
<keyword evidence="4" id="KW-1185">Reference proteome</keyword>
<comment type="caution">
    <text evidence="3">The sequence shown here is derived from an EMBL/GenBank/DDBJ whole genome shotgun (WGS) entry which is preliminary data.</text>
</comment>
<dbReference type="Proteomes" id="UP001153076">
    <property type="component" value="Unassembled WGS sequence"/>
</dbReference>
<protein>
    <recommendedName>
        <fullName evidence="5">Protein SIEVE ELEMENT OCCLUSION B-like</fullName>
    </recommendedName>
</protein>
<organism evidence="3 4">
    <name type="scientific">Carnegiea gigantea</name>
    <dbReference type="NCBI Taxonomy" id="171969"/>
    <lineage>
        <taxon>Eukaryota</taxon>
        <taxon>Viridiplantae</taxon>
        <taxon>Streptophyta</taxon>
        <taxon>Embryophyta</taxon>
        <taxon>Tracheophyta</taxon>
        <taxon>Spermatophyta</taxon>
        <taxon>Magnoliopsida</taxon>
        <taxon>eudicotyledons</taxon>
        <taxon>Gunneridae</taxon>
        <taxon>Pentapetalae</taxon>
        <taxon>Caryophyllales</taxon>
        <taxon>Cactineae</taxon>
        <taxon>Cactaceae</taxon>
        <taxon>Cactoideae</taxon>
        <taxon>Echinocereeae</taxon>
        <taxon>Carnegiea</taxon>
    </lineage>
</organism>
<evidence type="ECO:0000259" key="1">
    <source>
        <dbReference type="Pfam" id="PF14576"/>
    </source>
</evidence>
<evidence type="ECO:0008006" key="5">
    <source>
        <dbReference type="Google" id="ProtNLM"/>
    </source>
</evidence>
<dbReference type="InterPro" id="IPR027944">
    <property type="entry name" value="SEO_C"/>
</dbReference>
<sequence length="761" mass="85348">MATNPNSQTPLPQLSRSVSITVPSRVVASLVSADDTKILKQIQASHAHAARELDVKPILDVIEDIFHRAKPTTLADLIVDGAQDLSDVLEAKMGGAAAGPKGNMLDALAATIQKTSGPNAPLIPLITCDMQFTCKCTGGDAHASTMAILNMLGHYSWDAKVVIALAAFAVTYGELWLVMLLSDTNPLARSIAVLKQTPEISEIKGVLKPQFAPLNDLIKVMVDVAKSLIEFRLLPSKYISPDDVPLATSFNQIAITTYWTIRSVVAAGAQIATNFGIGGTTSATEAWDLSSLAHKETSLHDHLVQRLHICYEFIEEKKREEAFNNLVLLFKTPQKDNVRILKSLIYAGEDIQPLVEIISRKRVGSVLSPLIEFIHHPFHHDYHHEIKQVHIDVLRGKTVLLLISDLDLIDEELIVLDKMYKEAKKGKNGLEYEIVWLPVVDRTITWTKEHETKFKELQYKMSWYTLFHPSLLDVASIRFIKEVWRFAKKPVIVSLDSAGKVVSENALHMILIWGNSAYPFTTAKEEELWKKQTWRLDFVMDAIHPEFPKSISQGDTHICLFGGENIEWIRKFTTSMKEHSSKIGIKIELVYVGKHNAKEAVKKIMEVINSEKLAHTLPDLTQVWHFWTRLESMLYSKMHHGKNVENDTIVKEVMSVLSFDGGDQGWGVIGSGSKTEIVKGKGEVLLSCLSRNKEWEERHKKVGFLAAFFDFLQDEFKQSSHHCNRLVLPSIEGAGVPKVVTCADCGRPMEKYILYRCCTGY</sequence>
<proteinExistence type="predicted"/>
<dbReference type="AlphaFoldDB" id="A0A9Q1JUE3"/>
<gene>
    <name evidence="3" type="ORF">Cgig2_004443</name>
</gene>
<dbReference type="Pfam" id="PF14576">
    <property type="entry name" value="SEO_N"/>
    <property type="match status" value="1"/>
</dbReference>
<name>A0A9Q1JUE3_9CARY</name>
<reference evidence="3" key="1">
    <citation type="submission" date="2022-04" db="EMBL/GenBank/DDBJ databases">
        <title>Carnegiea gigantea Genome sequencing and assembly v2.</title>
        <authorList>
            <person name="Copetti D."/>
            <person name="Sanderson M.J."/>
            <person name="Burquez A."/>
            <person name="Wojciechowski M.F."/>
        </authorList>
    </citation>
    <scope>NUCLEOTIDE SEQUENCE</scope>
    <source>
        <strain evidence="3">SGP5-SGP5p</strain>
        <tissue evidence="3">Aerial part</tissue>
    </source>
</reference>
<dbReference type="Pfam" id="PF14577">
    <property type="entry name" value="SEO_C"/>
    <property type="match status" value="1"/>
</dbReference>
<dbReference type="PANTHER" id="PTHR33232:SF12">
    <property type="entry name" value="PROTEIN SIEVE ELEMENT OCCLUSION B-LIKE"/>
    <property type="match status" value="1"/>
</dbReference>
<dbReference type="InterPro" id="IPR039299">
    <property type="entry name" value="SEOA"/>
</dbReference>
<dbReference type="EMBL" id="JAKOGI010000689">
    <property type="protein sequence ID" value="KAJ8431411.1"/>
    <property type="molecule type" value="Genomic_DNA"/>
</dbReference>
<feature type="domain" description="Sieve element occlusion C-terminal" evidence="2">
    <location>
        <begin position="524"/>
        <end position="759"/>
    </location>
</feature>
<dbReference type="OrthoDB" id="1792886at2759"/>
<evidence type="ECO:0000313" key="3">
    <source>
        <dbReference type="EMBL" id="KAJ8431411.1"/>
    </source>
</evidence>
<feature type="domain" description="Sieve element occlusion N-terminal" evidence="1">
    <location>
        <begin position="34"/>
        <end position="333"/>
    </location>
</feature>
<accession>A0A9Q1JUE3</accession>
<dbReference type="PANTHER" id="PTHR33232">
    <property type="entry name" value="PROTEIN SIEVE ELEMENT OCCLUSION B-LIKE"/>
    <property type="match status" value="1"/>
</dbReference>